<accession>A0A1R3JRE7</accession>
<proteinExistence type="predicted"/>
<dbReference type="Gramene" id="OMO97472">
    <property type="protein sequence ID" value="OMO97472"/>
    <property type="gene ID" value="CCACVL1_04540"/>
</dbReference>
<evidence type="ECO:0000313" key="2">
    <source>
        <dbReference type="Proteomes" id="UP000188268"/>
    </source>
</evidence>
<evidence type="ECO:0000313" key="1">
    <source>
        <dbReference type="EMBL" id="OMO97472.1"/>
    </source>
</evidence>
<reference evidence="1 2" key="1">
    <citation type="submission" date="2013-09" db="EMBL/GenBank/DDBJ databases">
        <title>Corchorus capsularis genome sequencing.</title>
        <authorList>
            <person name="Alam M."/>
            <person name="Haque M.S."/>
            <person name="Islam M.S."/>
            <person name="Emdad E.M."/>
            <person name="Islam M.M."/>
            <person name="Ahmed B."/>
            <person name="Halim A."/>
            <person name="Hossen Q.M.M."/>
            <person name="Hossain M.Z."/>
            <person name="Ahmed R."/>
            <person name="Khan M.M."/>
            <person name="Islam R."/>
            <person name="Rashid M.M."/>
            <person name="Khan S.A."/>
            <person name="Rahman M.S."/>
            <person name="Alam M."/>
        </authorList>
    </citation>
    <scope>NUCLEOTIDE SEQUENCE [LARGE SCALE GENOMIC DNA]</scope>
    <source>
        <strain evidence="2">cv. CVL-1</strain>
        <tissue evidence="1">Whole seedling</tissue>
    </source>
</reference>
<name>A0A1R3JRE7_COCAP</name>
<organism evidence="1 2">
    <name type="scientific">Corchorus capsularis</name>
    <name type="common">Jute</name>
    <dbReference type="NCBI Taxonomy" id="210143"/>
    <lineage>
        <taxon>Eukaryota</taxon>
        <taxon>Viridiplantae</taxon>
        <taxon>Streptophyta</taxon>
        <taxon>Embryophyta</taxon>
        <taxon>Tracheophyta</taxon>
        <taxon>Spermatophyta</taxon>
        <taxon>Magnoliopsida</taxon>
        <taxon>eudicotyledons</taxon>
        <taxon>Gunneridae</taxon>
        <taxon>Pentapetalae</taxon>
        <taxon>rosids</taxon>
        <taxon>malvids</taxon>
        <taxon>Malvales</taxon>
        <taxon>Malvaceae</taxon>
        <taxon>Grewioideae</taxon>
        <taxon>Apeibeae</taxon>
        <taxon>Corchorus</taxon>
    </lineage>
</organism>
<dbReference type="Proteomes" id="UP000188268">
    <property type="component" value="Unassembled WGS sequence"/>
</dbReference>
<protein>
    <submittedName>
        <fullName evidence="1">Uncharacterized protein</fullName>
    </submittedName>
</protein>
<gene>
    <name evidence="1" type="ORF">CCACVL1_04540</name>
</gene>
<comment type="caution">
    <text evidence="1">The sequence shown here is derived from an EMBL/GenBank/DDBJ whole genome shotgun (WGS) entry which is preliminary data.</text>
</comment>
<keyword evidence="2" id="KW-1185">Reference proteome</keyword>
<dbReference type="AlphaFoldDB" id="A0A1R3JRE7"/>
<sequence length="35" mass="3588">MPGNFIGEEVDASGKYAGSAAKVLADGFSQSVLRD</sequence>
<dbReference type="EMBL" id="AWWV01007216">
    <property type="protein sequence ID" value="OMO97472.1"/>
    <property type="molecule type" value="Genomic_DNA"/>
</dbReference>